<dbReference type="Proteomes" id="UP001391051">
    <property type="component" value="Unassembled WGS sequence"/>
</dbReference>
<protein>
    <submittedName>
        <fullName evidence="2">C2H2 finger domain-containing protein</fullName>
    </submittedName>
</protein>
<proteinExistence type="predicted"/>
<feature type="region of interest" description="Disordered" evidence="1">
    <location>
        <begin position="108"/>
        <end position="136"/>
    </location>
</feature>
<feature type="region of interest" description="Disordered" evidence="1">
    <location>
        <begin position="166"/>
        <end position="192"/>
    </location>
</feature>
<organism evidence="2 3">
    <name type="scientific">Apiospora aurea</name>
    <dbReference type="NCBI Taxonomy" id="335848"/>
    <lineage>
        <taxon>Eukaryota</taxon>
        <taxon>Fungi</taxon>
        <taxon>Dikarya</taxon>
        <taxon>Ascomycota</taxon>
        <taxon>Pezizomycotina</taxon>
        <taxon>Sordariomycetes</taxon>
        <taxon>Xylariomycetidae</taxon>
        <taxon>Amphisphaeriales</taxon>
        <taxon>Apiosporaceae</taxon>
        <taxon>Apiospora</taxon>
    </lineage>
</organism>
<dbReference type="GeneID" id="92083625"/>
<dbReference type="EMBL" id="JAQQWE010000010">
    <property type="protein sequence ID" value="KAK7937473.1"/>
    <property type="molecule type" value="Genomic_DNA"/>
</dbReference>
<name>A0ABR1PSQ8_9PEZI</name>
<gene>
    <name evidence="2" type="ORF">PG986_014341</name>
</gene>
<feature type="compositionally biased region" description="Basic and acidic residues" evidence="1">
    <location>
        <begin position="181"/>
        <end position="192"/>
    </location>
</feature>
<comment type="caution">
    <text evidence="2">The sequence shown here is derived from an EMBL/GenBank/DDBJ whole genome shotgun (WGS) entry which is preliminary data.</text>
</comment>
<dbReference type="RefSeq" id="XP_066692801.1">
    <property type="nucleotide sequence ID" value="XM_066850563.1"/>
</dbReference>
<reference evidence="2 3" key="1">
    <citation type="submission" date="2023-01" db="EMBL/GenBank/DDBJ databases">
        <title>Analysis of 21 Apiospora genomes using comparative genomics revels a genus with tremendous synthesis potential of carbohydrate active enzymes and secondary metabolites.</title>
        <authorList>
            <person name="Sorensen T."/>
        </authorList>
    </citation>
    <scope>NUCLEOTIDE SEQUENCE [LARGE SCALE GENOMIC DNA]</scope>
    <source>
        <strain evidence="2 3">CBS 24483</strain>
    </source>
</reference>
<keyword evidence="3" id="KW-1185">Reference proteome</keyword>
<accession>A0ABR1PSQ8</accession>
<sequence>MIDSCYEYDASEEEVCVSPEPRAPRPRLPQHDEARHVLDATEEISAILMQKLGGFQKDLRLYQWEKSRSRDELRNMKNEMMQELCMAKEQMLEELASATMARMEGVKTCLPRPPSEPRPRPPSPRQPGSHAVPGKVTEEVTEDVMEDVTEAAPETEPLQVELPPNAKLASQIAPSRRYMHDKREKDKTRKSGESLQRKVLALGEMCNVFSLTMYWNIVHARMEMAMYVPGGQKIPDLDQVPARPPSSRDTTGSSLPHVEASAEVVFQIKPCQKYGARLGRSTAAIPEAAQC</sequence>
<evidence type="ECO:0000313" key="2">
    <source>
        <dbReference type="EMBL" id="KAK7937473.1"/>
    </source>
</evidence>
<feature type="compositionally biased region" description="Pro residues" evidence="1">
    <location>
        <begin position="111"/>
        <end position="125"/>
    </location>
</feature>
<evidence type="ECO:0000313" key="3">
    <source>
        <dbReference type="Proteomes" id="UP001391051"/>
    </source>
</evidence>
<feature type="region of interest" description="Disordered" evidence="1">
    <location>
        <begin position="236"/>
        <end position="255"/>
    </location>
</feature>
<evidence type="ECO:0000256" key="1">
    <source>
        <dbReference type="SAM" id="MobiDB-lite"/>
    </source>
</evidence>